<keyword evidence="9" id="KW-1185">Reference proteome</keyword>
<keyword evidence="8" id="KW-0723">Serine/threonine-protein kinase</keyword>
<evidence type="ECO:0000256" key="1">
    <source>
        <dbReference type="ARBA" id="ARBA00022679"/>
    </source>
</evidence>
<organism evidence="8 9">
    <name type="scientific">Chondromyces apiculatus DSM 436</name>
    <dbReference type="NCBI Taxonomy" id="1192034"/>
    <lineage>
        <taxon>Bacteria</taxon>
        <taxon>Pseudomonadati</taxon>
        <taxon>Myxococcota</taxon>
        <taxon>Polyangia</taxon>
        <taxon>Polyangiales</taxon>
        <taxon>Polyangiaceae</taxon>
        <taxon>Chondromyces</taxon>
    </lineage>
</organism>
<keyword evidence="4" id="KW-0067">ATP-binding</keyword>
<dbReference type="AlphaFoldDB" id="A0A017TGR8"/>
<dbReference type="SUPFAM" id="SSF56112">
    <property type="entry name" value="Protein kinase-like (PK-like)"/>
    <property type="match status" value="1"/>
</dbReference>
<keyword evidence="6" id="KW-0812">Transmembrane</keyword>
<reference evidence="8 9" key="1">
    <citation type="submission" date="2013-05" db="EMBL/GenBank/DDBJ databases">
        <title>Genome assembly of Chondromyces apiculatus DSM 436.</title>
        <authorList>
            <person name="Sharma G."/>
            <person name="Khatri I."/>
            <person name="Kaur C."/>
            <person name="Mayilraj S."/>
            <person name="Subramanian S."/>
        </authorList>
    </citation>
    <scope>NUCLEOTIDE SEQUENCE [LARGE SCALE GENOMIC DNA]</scope>
    <source>
        <strain evidence="8 9">DSM 436</strain>
    </source>
</reference>
<feature type="compositionally biased region" description="Low complexity" evidence="5">
    <location>
        <begin position="446"/>
        <end position="464"/>
    </location>
</feature>
<dbReference type="PROSITE" id="PS00109">
    <property type="entry name" value="PROTEIN_KINASE_TYR"/>
    <property type="match status" value="1"/>
</dbReference>
<sequence>MREASAPISVLGRYAIYEPIAAGGMARVYLGRQLGAAGFARTVAIKRMLPHLVEEQRLVTMFIDEARLAARIRHPNVVSILDVVSDGSELFLVMEYVAGESLFALQKGLQKHSLKLPVEVASSIATSALYGLHAAHEALSEEGTPLGLVHRDVSPQNILVGIDGITRVLDFGVAKGAGRLQQTTQRGQLKGKIGYVAPEQLQASTEVSRAADIYAVGVVLWEMLAGRRLFMGDNQGAVMLSILDGEVPSLAEVAPWVDPAARNIVDRAIARAPEDRFATALEMANALEKAVPPASPGRVAAWVQEVVPEVLAARAAVVARVERAPLPADIEEGTRAHRTGGAPGALDAATPFSVAPWSDPLVNGGPPTLGGAGAGAVPGWRNRARKRSRSWIALLVGGLLVVALGAFALGIGRGGARDGSSGQAASLEGDGAGRGTPVGSEAGQHGASPATGAMGATATTRGVGSDPRDPDESAGAQAARAGQDTSAPDAGTLDGGATRGSSGGARLKNPCDPPYYVDKDGIQRVKKACFPR</sequence>
<dbReference type="Pfam" id="PF00069">
    <property type="entry name" value="Pkinase"/>
    <property type="match status" value="1"/>
</dbReference>
<dbReference type="InterPro" id="IPR008266">
    <property type="entry name" value="Tyr_kinase_AS"/>
</dbReference>
<gene>
    <name evidence="8" type="ORF">CAP_4007</name>
</gene>
<dbReference type="PANTHER" id="PTHR43289:SF34">
    <property type="entry name" value="SERINE_THREONINE-PROTEIN KINASE YBDM-RELATED"/>
    <property type="match status" value="1"/>
</dbReference>
<dbReference type="InterPro" id="IPR011009">
    <property type="entry name" value="Kinase-like_dom_sf"/>
</dbReference>
<evidence type="ECO:0000256" key="6">
    <source>
        <dbReference type="SAM" id="Phobius"/>
    </source>
</evidence>
<name>A0A017TGR8_9BACT</name>
<comment type="caution">
    <text evidence="8">The sequence shown here is derived from an EMBL/GenBank/DDBJ whole genome shotgun (WGS) entry which is preliminary data.</text>
</comment>
<keyword evidence="6" id="KW-1133">Transmembrane helix</keyword>
<dbReference type="Gene3D" id="3.30.200.20">
    <property type="entry name" value="Phosphorylase Kinase, domain 1"/>
    <property type="match status" value="1"/>
</dbReference>
<proteinExistence type="predicted"/>
<accession>A0A017TGR8</accession>
<feature type="region of interest" description="Disordered" evidence="5">
    <location>
        <begin position="415"/>
        <end position="518"/>
    </location>
</feature>
<evidence type="ECO:0000256" key="3">
    <source>
        <dbReference type="ARBA" id="ARBA00022777"/>
    </source>
</evidence>
<dbReference type="STRING" id="1192034.CAP_4007"/>
<feature type="domain" description="Protein kinase" evidence="7">
    <location>
        <begin position="14"/>
        <end position="291"/>
    </location>
</feature>
<feature type="compositionally biased region" description="Gly residues" evidence="5">
    <location>
        <begin position="493"/>
        <end position="503"/>
    </location>
</feature>
<keyword evidence="1" id="KW-0808">Transferase</keyword>
<dbReference type="Proteomes" id="UP000019678">
    <property type="component" value="Unassembled WGS sequence"/>
</dbReference>
<dbReference type="RefSeq" id="WP_044235723.1">
    <property type="nucleotide sequence ID" value="NZ_ASRX01000003.1"/>
</dbReference>
<evidence type="ECO:0000313" key="9">
    <source>
        <dbReference type="Proteomes" id="UP000019678"/>
    </source>
</evidence>
<protein>
    <submittedName>
        <fullName evidence="8">Serine/threonine protein kinase</fullName>
    </submittedName>
</protein>
<keyword evidence="6" id="KW-0472">Membrane</keyword>
<dbReference type="PROSITE" id="PS50011">
    <property type="entry name" value="PROTEIN_KINASE_DOM"/>
    <property type="match status" value="1"/>
</dbReference>
<dbReference type="GO" id="GO:0005524">
    <property type="term" value="F:ATP binding"/>
    <property type="evidence" value="ECO:0007669"/>
    <property type="project" value="UniProtKB-KW"/>
</dbReference>
<dbReference type="InterPro" id="IPR000719">
    <property type="entry name" value="Prot_kinase_dom"/>
</dbReference>
<evidence type="ECO:0000259" key="7">
    <source>
        <dbReference type="PROSITE" id="PS50011"/>
    </source>
</evidence>
<dbReference type="PANTHER" id="PTHR43289">
    <property type="entry name" value="MITOGEN-ACTIVATED PROTEIN KINASE KINASE KINASE 20-RELATED"/>
    <property type="match status" value="1"/>
</dbReference>
<dbReference type="EMBL" id="ASRX01000003">
    <property type="protein sequence ID" value="EYF08478.1"/>
    <property type="molecule type" value="Genomic_DNA"/>
</dbReference>
<feature type="transmembrane region" description="Helical" evidence="6">
    <location>
        <begin position="391"/>
        <end position="411"/>
    </location>
</feature>
<dbReference type="eggNOG" id="COG0515">
    <property type="taxonomic scope" value="Bacteria"/>
</dbReference>
<dbReference type="Gene3D" id="1.10.510.10">
    <property type="entry name" value="Transferase(Phosphotransferase) domain 1"/>
    <property type="match status" value="1"/>
</dbReference>
<evidence type="ECO:0000256" key="2">
    <source>
        <dbReference type="ARBA" id="ARBA00022741"/>
    </source>
</evidence>
<evidence type="ECO:0000313" key="8">
    <source>
        <dbReference type="EMBL" id="EYF08478.1"/>
    </source>
</evidence>
<dbReference type="GO" id="GO:0004674">
    <property type="term" value="F:protein serine/threonine kinase activity"/>
    <property type="evidence" value="ECO:0007669"/>
    <property type="project" value="UniProtKB-KW"/>
</dbReference>
<keyword evidence="2" id="KW-0547">Nucleotide-binding</keyword>
<evidence type="ECO:0000256" key="4">
    <source>
        <dbReference type="ARBA" id="ARBA00022840"/>
    </source>
</evidence>
<keyword evidence="3 8" id="KW-0418">Kinase</keyword>
<dbReference type="CDD" id="cd14014">
    <property type="entry name" value="STKc_PknB_like"/>
    <property type="match status" value="1"/>
</dbReference>
<evidence type="ECO:0000256" key="5">
    <source>
        <dbReference type="SAM" id="MobiDB-lite"/>
    </source>
</evidence>